<gene>
    <name evidence="4" type="primary">LOC111136863</name>
</gene>
<evidence type="ECO:0000256" key="2">
    <source>
        <dbReference type="SAM" id="Phobius"/>
    </source>
</evidence>
<evidence type="ECO:0000313" key="4">
    <source>
        <dbReference type="RefSeq" id="XP_022343712.1"/>
    </source>
</evidence>
<dbReference type="OrthoDB" id="6158675at2759"/>
<evidence type="ECO:0000313" key="3">
    <source>
        <dbReference type="Proteomes" id="UP000694844"/>
    </source>
</evidence>
<keyword evidence="2" id="KW-1133">Transmembrane helix</keyword>
<organism evidence="3 4">
    <name type="scientific">Crassostrea virginica</name>
    <name type="common">Eastern oyster</name>
    <dbReference type="NCBI Taxonomy" id="6565"/>
    <lineage>
        <taxon>Eukaryota</taxon>
        <taxon>Metazoa</taxon>
        <taxon>Spiralia</taxon>
        <taxon>Lophotrochozoa</taxon>
        <taxon>Mollusca</taxon>
        <taxon>Bivalvia</taxon>
        <taxon>Autobranchia</taxon>
        <taxon>Pteriomorphia</taxon>
        <taxon>Ostreida</taxon>
        <taxon>Ostreoidea</taxon>
        <taxon>Ostreidae</taxon>
        <taxon>Crassostrea</taxon>
    </lineage>
</organism>
<accession>A0A8B8EUV4</accession>
<feature type="compositionally biased region" description="Basic and acidic residues" evidence="1">
    <location>
        <begin position="319"/>
        <end position="336"/>
    </location>
</feature>
<reference evidence="4" key="1">
    <citation type="submission" date="2025-08" db="UniProtKB">
        <authorList>
            <consortium name="RefSeq"/>
        </authorList>
    </citation>
    <scope>IDENTIFICATION</scope>
    <source>
        <tissue evidence="4">Whole sample</tissue>
    </source>
</reference>
<name>A0A8B8EUV4_CRAVI</name>
<protein>
    <submittedName>
        <fullName evidence="4">Uncharacterized protein LOC111136863 isoform X2</fullName>
    </submittedName>
</protein>
<dbReference type="RefSeq" id="XP_022343712.1">
    <property type="nucleotide sequence ID" value="XM_022488004.1"/>
</dbReference>
<feature type="region of interest" description="Disordered" evidence="1">
    <location>
        <begin position="224"/>
        <end position="245"/>
    </location>
</feature>
<keyword evidence="3" id="KW-1185">Reference proteome</keyword>
<feature type="transmembrane region" description="Helical" evidence="2">
    <location>
        <begin position="6"/>
        <end position="23"/>
    </location>
</feature>
<dbReference type="GeneID" id="111136863"/>
<evidence type="ECO:0000256" key="1">
    <source>
        <dbReference type="SAM" id="MobiDB-lite"/>
    </source>
</evidence>
<proteinExistence type="predicted"/>
<feature type="region of interest" description="Disordered" evidence="1">
    <location>
        <begin position="316"/>
        <end position="336"/>
    </location>
</feature>
<feature type="transmembrane region" description="Helical" evidence="2">
    <location>
        <begin position="275"/>
        <end position="295"/>
    </location>
</feature>
<keyword evidence="2" id="KW-0472">Membrane</keyword>
<keyword evidence="2" id="KW-0812">Transmembrane</keyword>
<sequence length="405" mass="45803">MHWGLMTYMVFLVVIQDVIGFLLNSPCKKTTDWDDYHLQCVTNHKIYLRHHTIEDGFEKLLFPALGCTSKDALYCGADLPNNNTINLQNDVFVNAVKQCNGKTDCILRTDYFTKAEKSVRDSCDTSTHPDLQNAKFRQSMYYECIPESPMLDMCTRSSENRSQHIYLEASSNGSQRNCSCHVTGSASKVEILQIISSQVQIFSNNSFVLGNVAVECNKTNVSTSPLQNTTKTPSQLNETTNTHVTTARHISETTTKEEHNNGSSDHNMKSWTRSLTLVLTAFILVVILLLLISVIQRRKDRDLLLAILLKLDETFPGTDTDHRSATPETNHSEISENDRNYQEISSRFFNHANATQLMNPDYEIEVKSQSGLTSQDVFVSMDGKSDQSLLRADETNGVYELQQRF</sequence>
<dbReference type="Proteomes" id="UP000694844">
    <property type="component" value="Chromosome 5"/>
</dbReference>
<dbReference type="AlphaFoldDB" id="A0A8B8EUV4"/>